<organism evidence="2">
    <name type="scientific">viral metagenome</name>
    <dbReference type="NCBI Taxonomy" id="1070528"/>
    <lineage>
        <taxon>unclassified sequences</taxon>
        <taxon>metagenomes</taxon>
        <taxon>organismal metagenomes</taxon>
    </lineage>
</organism>
<reference evidence="2" key="1">
    <citation type="journal article" date="2020" name="Nature">
        <title>Giant virus diversity and host interactions through global metagenomics.</title>
        <authorList>
            <person name="Schulz F."/>
            <person name="Roux S."/>
            <person name="Paez-Espino D."/>
            <person name="Jungbluth S."/>
            <person name="Walsh D.A."/>
            <person name="Denef V.J."/>
            <person name="McMahon K.D."/>
            <person name="Konstantinidis K.T."/>
            <person name="Eloe-Fadrosh E.A."/>
            <person name="Kyrpides N.C."/>
            <person name="Woyke T."/>
        </authorList>
    </citation>
    <scope>NUCLEOTIDE SEQUENCE</scope>
    <source>
        <strain evidence="2">GVMAG-M-3300023184-86</strain>
    </source>
</reference>
<dbReference type="EMBL" id="MN740167">
    <property type="protein sequence ID" value="QHT91640.1"/>
    <property type="molecule type" value="Genomic_DNA"/>
</dbReference>
<evidence type="ECO:0000256" key="1">
    <source>
        <dbReference type="SAM" id="MobiDB-lite"/>
    </source>
</evidence>
<sequence>MAHTLHVGDLVRANVNVNYDDYKIGVVLEIQGQNIKIALPHSNRSLRYTTRTLGDAFVEPLTTQMVIDDVITSDEMKEALKFKNEMEQEVNSSNNRVVSRVKGGRKKTNKKRKTNSSRSKKRRHKKSKRNNRK</sequence>
<feature type="region of interest" description="Disordered" evidence="1">
    <location>
        <begin position="85"/>
        <end position="133"/>
    </location>
</feature>
<evidence type="ECO:0000313" key="2">
    <source>
        <dbReference type="EMBL" id="QHT91640.1"/>
    </source>
</evidence>
<accession>A0A6C0IG52</accession>
<feature type="compositionally biased region" description="Low complexity" evidence="1">
    <location>
        <begin position="90"/>
        <end position="101"/>
    </location>
</feature>
<dbReference type="AlphaFoldDB" id="A0A6C0IG52"/>
<feature type="compositionally biased region" description="Basic residues" evidence="1">
    <location>
        <begin position="102"/>
        <end position="133"/>
    </location>
</feature>
<proteinExistence type="predicted"/>
<protein>
    <submittedName>
        <fullName evidence="2">Uncharacterized protein</fullName>
    </submittedName>
</protein>
<name>A0A6C0IG52_9ZZZZ</name>